<dbReference type="KEGG" id="pnp:IJ22_36750"/>
<keyword evidence="2" id="KW-0238">DNA-binding</keyword>
<organism evidence="4 5">
    <name type="scientific">Paenibacillus naphthalenovorans</name>
    <dbReference type="NCBI Taxonomy" id="162209"/>
    <lineage>
        <taxon>Bacteria</taxon>
        <taxon>Bacillati</taxon>
        <taxon>Bacillota</taxon>
        <taxon>Bacilli</taxon>
        <taxon>Bacillales</taxon>
        <taxon>Paenibacillaceae</taxon>
        <taxon>Paenibacillus</taxon>
    </lineage>
</organism>
<dbReference type="SMART" id="SM00345">
    <property type="entry name" value="HTH_GNTR"/>
    <property type="match status" value="1"/>
</dbReference>
<dbReference type="EMBL" id="CP013652">
    <property type="protein sequence ID" value="ALS24013.1"/>
    <property type="molecule type" value="Genomic_DNA"/>
</dbReference>
<name>A0A0U2W984_9BACL</name>
<evidence type="ECO:0000256" key="2">
    <source>
        <dbReference type="ARBA" id="ARBA00023125"/>
    </source>
</evidence>
<dbReference type="InterPro" id="IPR036388">
    <property type="entry name" value="WH-like_DNA-bd_sf"/>
</dbReference>
<dbReference type="Gene3D" id="1.10.10.10">
    <property type="entry name" value="Winged helix-like DNA-binding domain superfamily/Winged helix DNA-binding domain"/>
    <property type="match status" value="1"/>
</dbReference>
<dbReference type="PANTHER" id="PTHR43537:SF6">
    <property type="entry name" value="HTH-TYPE TRANSCRIPTIONAL REPRESSOR RSPR"/>
    <property type="match status" value="1"/>
</dbReference>
<dbReference type="PROSITE" id="PS50949">
    <property type="entry name" value="HTH_GNTR"/>
    <property type="match status" value="1"/>
</dbReference>
<evidence type="ECO:0000313" key="5">
    <source>
        <dbReference type="Proteomes" id="UP000061660"/>
    </source>
</evidence>
<dbReference type="SMART" id="SM00895">
    <property type="entry name" value="FCD"/>
    <property type="match status" value="1"/>
</dbReference>
<dbReference type="Proteomes" id="UP000061660">
    <property type="component" value="Chromosome"/>
</dbReference>
<keyword evidence="1" id="KW-0805">Transcription regulation</keyword>
<evidence type="ECO:0000256" key="3">
    <source>
        <dbReference type="ARBA" id="ARBA00023163"/>
    </source>
</evidence>
<dbReference type="PRINTS" id="PR00035">
    <property type="entry name" value="HTHGNTR"/>
</dbReference>
<proteinExistence type="predicted"/>
<protein>
    <submittedName>
        <fullName evidence="4">GntR family transcriptional regulator</fullName>
    </submittedName>
</protein>
<dbReference type="PATRIC" id="fig|162209.4.peg.3913"/>
<sequence length="225" mass="27096">MEWGRKMMARSTRDHVYQLLRENILNMQLEPGTNISENEISEKFTVSRTPIREAFLRLAQEGLLEIYPQKGTVVSLIDLERVEEARFMREQVEKAVILLACDHFPKEYLFELEKNLRMQELCTQEHDYTKLFELDEQFHQTIFEGCNKKRSWQTIQSMKMDLDRIRMLRLATDYNWTDILMQHQEIVQVIKERQSDRAETIIRQHLNLVIHDRDALKMKYPAFFK</sequence>
<dbReference type="CDD" id="cd07377">
    <property type="entry name" value="WHTH_GntR"/>
    <property type="match status" value="1"/>
</dbReference>
<dbReference type="InterPro" id="IPR011711">
    <property type="entry name" value="GntR_C"/>
</dbReference>
<dbReference type="AlphaFoldDB" id="A0A0U2W984"/>
<evidence type="ECO:0000256" key="1">
    <source>
        <dbReference type="ARBA" id="ARBA00023015"/>
    </source>
</evidence>
<dbReference type="PANTHER" id="PTHR43537">
    <property type="entry name" value="TRANSCRIPTIONAL REGULATOR, GNTR FAMILY"/>
    <property type="match status" value="1"/>
</dbReference>
<dbReference type="GO" id="GO:0003700">
    <property type="term" value="F:DNA-binding transcription factor activity"/>
    <property type="evidence" value="ECO:0007669"/>
    <property type="project" value="InterPro"/>
</dbReference>
<dbReference type="SUPFAM" id="SSF46785">
    <property type="entry name" value="Winged helix' DNA-binding domain"/>
    <property type="match status" value="1"/>
</dbReference>
<gene>
    <name evidence="4" type="ORF">IJ22_36750</name>
</gene>
<dbReference type="Pfam" id="PF07729">
    <property type="entry name" value="FCD"/>
    <property type="match status" value="1"/>
</dbReference>
<dbReference type="InterPro" id="IPR008920">
    <property type="entry name" value="TF_FadR/GntR_C"/>
</dbReference>
<dbReference type="GO" id="GO:0003677">
    <property type="term" value="F:DNA binding"/>
    <property type="evidence" value="ECO:0007669"/>
    <property type="project" value="UniProtKB-KW"/>
</dbReference>
<dbReference type="InterPro" id="IPR036390">
    <property type="entry name" value="WH_DNA-bd_sf"/>
</dbReference>
<keyword evidence="3" id="KW-0804">Transcription</keyword>
<reference evidence="5" key="1">
    <citation type="submission" date="2015-12" db="EMBL/GenBank/DDBJ databases">
        <title>Complete genome sequences of two moderately thermophilic Paenibacillus species.</title>
        <authorList>
            <person name="Butler R.III."/>
            <person name="Wang J."/>
            <person name="Stark B.C."/>
            <person name="Pombert J.-F."/>
        </authorList>
    </citation>
    <scope>NUCLEOTIDE SEQUENCE [LARGE SCALE GENOMIC DNA]</scope>
    <source>
        <strain evidence="5">32O-Y</strain>
    </source>
</reference>
<keyword evidence="5" id="KW-1185">Reference proteome</keyword>
<accession>A0A0U2W984</accession>
<dbReference type="STRING" id="162209.IJ22_36750"/>
<dbReference type="Pfam" id="PF00392">
    <property type="entry name" value="GntR"/>
    <property type="match status" value="1"/>
</dbReference>
<dbReference type="InterPro" id="IPR000524">
    <property type="entry name" value="Tscrpt_reg_HTH_GntR"/>
</dbReference>
<evidence type="ECO:0000313" key="4">
    <source>
        <dbReference type="EMBL" id="ALS24013.1"/>
    </source>
</evidence>
<dbReference type="SUPFAM" id="SSF48008">
    <property type="entry name" value="GntR ligand-binding domain-like"/>
    <property type="match status" value="1"/>
</dbReference>
<reference evidence="4 5" key="2">
    <citation type="journal article" date="2016" name="Genome Announc.">
        <title>Complete Genome Sequences of Two Interactive Moderate Thermophiles, Paenibacillus napthalenovorans 32O-Y and Paenibacillus sp. 32O-W.</title>
        <authorList>
            <person name="Butler R.R.III."/>
            <person name="Wang J."/>
            <person name="Stark B.C."/>
            <person name="Pombert J.F."/>
        </authorList>
    </citation>
    <scope>NUCLEOTIDE SEQUENCE [LARGE SCALE GENOMIC DNA]</scope>
    <source>
        <strain evidence="4 5">32O-Y</strain>
    </source>
</reference>
<dbReference type="Gene3D" id="1.20.120.530">
    <property type="entry name" value="GntR ligand-binding domain-like"/>
    <property type="match status" value="1"/>
</dbReference>